<feature type="domain" description="AB hydrolase-1" evidence="1">
    <location>
        <begin position="32"/>
        <end position="349"/>
    </location>
</feature>
<organism evidence="2 3">
    <name type="scientific">Roridomyces roridus</name>
    <dbReference type="NCBI Taxonomy" id="1738132"/>
    <lineage>
        <taxon>Eukaryota</taxon>
        <taxon>Fungi</taxon>
        <taxon>Dikarya</taxon>
        <taxon>Basidiomycota</taxon>
        <taxon>Agaricomycotina</taxon>
        <taxon>Agaricomycetes</taxon>
        <taxon>Agaricomycetidae</taxon>
        <taxon>Agaricales</taxon>
        <taxon>Marasmiineae</taxon>
        <taxon>Mycenaceae</taxon>
        <taxon>Roridomyces</taxon>
    </lineage>
</organism>
<dbReference type="InterPro" id="IPR000073">
    <property type="entry name" value="AB_hydrolase_1"/>
</dbReference>
<comment type="caution">
    <text evidence="2">The sequence shown here is derived from an EMBL/GenBank/DDBJ whole genome shotgun (WGS) entry which is preliminary data.</text>
</comment>
<dbReference type="AlphaFoldDB" id="A0AAD7FP20"/>
<dbReference type="Pfam" id="PF12697">
    <property type="entry name" value="Abhydrolase_6"/>
    <property type="match status" value="1"/>
</dbReference>
<dbReference type="Gene3D" id="3.40.50.1820">
    <property type="entry name" value="alpha/beta hydrolase"/>
    <property type="match status" value="1"/>
</dbReference>
<dbReference type="GO" id="GO:0016787">
    <property type="term" value="F:hydrolase activity"/>
    <property type="evidence" value="ECO:0007669"/>
    <property type="project" value="UniProtKB-KW"/>
</dbReference>
<dbReference type="EMBL" id="JARKIF010000009">
    <property type="protein sequence ID" value="KAJ7630237.1"/>
    <property type="molecule type" value="Genomic_DNA"/>
</dbReference>
<dbReference type="Proteomes" id="UP001221142">
    <property type="component" value="Unassembled WGS sequence"/>
</dbReference>
<evidence type="ECO:0000259" key="1">
    <source>
        <dbReference type="Pfam" id="PF12697"/>
    </source>
</evidence>
<name>A0AAD7FP20_9AGAR</name>
<accession>A0AAD7FP20</accession>
<gene>
    <name evidence="2" type="ORF">FB45DRAFT_914946</name>
</gene>
<evidence type="ECO:0000313" key="2">
    <source>
        <dbReference type="EMBL" id="KAJ7630237.1"/>
    </source>
</evidence>
<dbReference type="InterPro" id="IPR029058">
    <property type="entry name" value="AB_hydrolase_fold"/>
</dbReference>
<keyword evidence="2" id="KW-0378">Hydrolase</keyword>
<reference evidence="2" key="1">
    <citation type="submission" date="2023-03" db="EMBL/GenBank/DDBJ databases">
        <title>Massive genome expansion in bonnet fungi (Mycena s.s.) driven by repeated elements and novel gene families across ecological guilds.</title>
        <authorList>
            <consortium name="Lawrence Berkeley National Laboratory"/>
            <person name="Harder C.B."/>
            <person name="Miyauchi S."/>
            <person name="Viragh M."/>
            <person name="Kuo A."/>
            <person name="Thoen E."/>
            <person name="Andreopoulos B."/>
            <person name="Lu D."/>
            <person name="Skrede I."/>
            <person name="Drula E."/>
            <person name="Henrissat B."/>
            <person name="Morin E."/>
            <person name="Kohler A."/>
            <person name="Barry K."/>
            <person name="LaButti K."/>
            <person name="Morin E."/>
            <person name="Salamov A."/>
            <person name="Lipzen A."/>
            <person name="Mereny Z."/>
            <person name="Hegedus B."/>
            <person name="Baldrian P."/>
            <person name="Stursova M."/>
            <person name="Weitz H."/>
            <person name="Taylor A."/>
            <person name="Grigoriev I.V."/>
            <person name="Nagy L.G."/>
            <person name="Martin F."/>
            <person name="Kauserud H."/>
        </authorList>
    </citation>
    <scope>NUCLEOTIDE SEQUENCE</scope>
    <source>
        <strain evidence="2">9284</strain>
    </source>
</reference>
<dbReference type="SUPFAM" id="SSF53474">
    <property type="entry name" value="alpha/beta-Hydrolases"/>
    <property type="match status" value="1"/>
</dbReference>
<sequence>MAYTEHTTQLPNGVDIFYTDSGAPNTADYTTLVIVHGLLFNGFGFSPLHSLVHQHNIRLILPNRRGYSGSTPFTESEVADMQAGKKEVQERLALETAWFLKYLVENQATPRVSEDRRSGGIVLVGWSLANATTLSILAHPEVVKGEVYDAVEPYLRTVVAYDPPLSATANPPPDPTLYNPLTDASVTPEQLPNAILLWISAFYEHGDIASLQSSAVNWGKPPSSPSPEEIPTIDQWTPEEKAKYLDPFPVAMVDLQSSGPSMMPILADQMDRALFGSLSGQGTFFPRVDVRYVSGSKTMGICIWPWMETSRMYAQAKEDLGKKPRKVEFVLVEGVNHFIHYHMPERFLREMVGGSS</sequence>
<proteinExistence type="predicted"/>
<evidence type="ECO:0000313" key="3">
    <source>
        <dbReference type="Proteomes" id="UP001221142"/>
    </source>
</evidence>
<protein>
    <submittedName>
        <fullName evidence="2">Alpha/Beta hydrolase protein</fullName>
    </submittedName>
</protein>
<keyword evidence="3" id="KW-1185">Reference proteome</keyword>